<evidence type="ECO:0000259" key="2">
    <source>
        <dbReference type="PROSITE" id="PS50022"/>
    </source>
</evidence>
<dbReference type="InterPro" id="IPR000421">
    <property type="entry name" value="FA58C"/>
</dbReference>
<comment type="caution">
    <text evidence="3">The sequence shown here is derived from an EMBL/GenBank/DDBJ whole genome shotgun (WGS) entry which is preliminary data.</text>
</comment>
<dbReference type="EMBL" id="MEHD01000054">
    <property type="protein sequence ID" value="ODR44845.1"/>
    <property type="molecule type" value="Genomic_DNA"/>
</dbReference>
<dbReference type="Gene3D" id="2.60.120.260">
    <property type="entry name" value="Galactose-binding domain-like"/>
    <property type="match status" value="1"/>
</dbReference>
<name>A0ABX3A6S6_9FIRM</name>
<proteinExistence type="predicted"/>
<evidence type="ECO:0000256" key="1">
    <source>
        <dbReference type="ARBA" id="ARBA00023295"/>
    </source>
</evidence>
<keyword evidence="1" id="KW-0378">Hydrolase</keyword>
<dbReference type="Pfam" id="PF00754">
    <property type="entry name" value="F5_F8_type_C"/>
    <property type="match status" value="1"/>
</dbReference>
<keyword evidence="1" id="KW-0326">Glycosidase</keyword>
<dbReference type="Proteomes" id="UP000094869">
    <property type="component" value="Unassembled WGS sequence"/>
</dbReference>
<feature type="domain" description="F5/8 type C" evidence="2">
    <location>
        <begin position="50"/>
        <end position="191"/>
    </location>
</feature>
<organism evidence="3 4">
    <name type="scientific">Eisenbergiella tayi</name>
    <dbReference type="NCBI Taxonomy" id="1432052"/>
    <lineage>
        <taxon>Bacteria</taxon>
        <taxon>Bacillati</taxon>
        <taxon>Bacillota</taxon>
        <taxon>Clostridia</taxon>
        <taxon>Lachnospirales</taxon>
        <taxon>Lachnospiraceae</taxon>
        <taxon>Eisenbergiella</taxon>
    </lineage>
</organism>
<dbReference type="SUPFAM" id="SSF49785">
    <property type="entry name" value="Galactose-binding domain-like"/>
    <property type="match status" value="1"/>
</dbReference>
<accession>A0ABX3A6S6</accession>
<sequence>MFDYNEIIEQSSDLTDNLNVRYNSDTDMVQVKYNGAWLDWVSTGIQTPYALIPAMTSNIAPHGTVTASTAYAGRPAYQAFNGSVPNLNDGSTFWSAATHAAGQWLAYQFESPVIIKKYQLYTGDTLTFKLQRYDGIQWIDVETRTANGNGGNSLVQNVYELETEITAYGIRIYVTSLTSIVAFAGVQAYGRKGVPV</sequence>
<protein>
    <recommendedName>
        <fullName evidence="2">F5/8 type C domain-containing protein</fullName>
    </recommendedName>
</protein>
<gene>
    <name evidence="3" type="ORF">BEI63_29200</name>
</gene>
<dbReference type="InterPro" id="IPR008979">
    <property type="entry name" value="Galactose-bd-like_sf"/>
</dbReference>
<dbReference type="PROSITE" id="PS50022">
    <property type="entry name" value="FA58C_3"/>
    <property type="match status" value="1"/>
</dbReference>
<evidence type="ECO:0000313" key="4">
    <source>
        <dbReference type="Proteomes" id="UP000094869"/>
    </source>
</evidence>
<dbReference type="RefSeq" id="WP_069411510.1">
    <property type="nucleotide sequence ID" value="NZ_JAQCZP010000038.1"/>
</dbReference>
<evidence type="ECO:0000313" key="3">
    <source>
        <dbReference type="EMBL" id="ODR44845.1"/>
    </source>
</evidence>
<keyword evidence="4" id="KW-1185">Reference proteome</keyword>
<reference evidence="3 4" key="1">
    <citation type="submission" date="2016-08" db="EMBL/GenBank/DDBJ databases">
        <title>Characterization of Isolates of Eisenbergiella tayi Derived from Blood Cultures, Using Whole Genome Sequencing.</title>
        <authorList>
            <person name="Bernier A.-M."/>
            <person name="Burdz T."/>
            <person name="Wiebe D."/>
            <person name="Bernard K."/>
        </authorList>
    </citation>
    <scope>NUCLEOTIDE SEQUENCE [LARGE SCALE GENOMIC DNA]</scope>
    <source>
        <strain evidence="3 4">NML120146</strain>
    </source>
</reference>